<dbReference type="Proteomes" id="UP000499080">
    <property type="component" value="Unassembled WGS sequence"/>
</dbReference>
<dbReference type="PANTHER" id="PTHR11161:SF0">
    <property type="entry name" value="O-ACYLTRANSFERASE LIKE PROTEIN"/>
    <property type="match status" value="1"/>
</dbReference>
<evidence type="ECO:0000313" key="5">
    <source>
        <dbReference type="Proteomes" id="UP000499080"/>
    </source>
</evidence>
<feature type="transmembrane region" description="Helical" evidence="1">
    <location>
        <begin position="615"/>
        <end position="636"/>
    </location>
</feature>
<feature type="transmembrane region" description="Helical" evidence="1">
    <location>
        <begin position="376"/>
        <end position="397"/>
    </location>
</feature>
<evidence type="ECO:0000256" key="1">
    <source>
        <dbReference type="SAM" id="Phobius"/>
    </source>
</evidence>
<feature type="chain" id="PRO_5021388620" evidence="2">
    <location>
        <begin position="27"/>
        <end position="757"/>
    </location>
</feature>
<sequence>MKSMRVLSLALGALCCILLMLEFSDGAVVTKKIEAVEKDDRIESLAEAEKRLKKLVNSGFKIALPYLMTIVTETRLSRNCLQGLLRLVKGVMDIRDWAIKMLDALGKPSAGLLEGTPTAMGDYDECLDIVVPRRTRPTPVPPYTEKQIAFYGQYCVVEIELPEAIKQAAMDYQIGNRSNSELANSKTFLRNLVKIAPRADVAAFRLGVCLPSLCSMDDLQLIIKEGLLIFGGTALEVYFRFTKTEPIDDVYIQKTNIWVQSMLAFSVPRNTRKLFSLTSIETSKIGVVRGMKIFSICIYILVWTYATPQDYHFFKFRNAFSFFKFFEQWWFTVLANASAGVDSIFLLAGFQLAYNYWKNSRTQRITVNAAKFLLKWYSRFTLSQILVITLLLLLPLVGSGPIWDDVVDPTIKNCKQRWWLNLLGLNNFWPSDTTCLAHTWLICCMFHLFLISPILIFILSRSTTVGVFVNCILIMGSSVAIAMVTLMNDLPPTPAFYFMSFVNIKSIWQKVFIQAYDHIGPFCIGILLGFFLTRYEKLKVNKIVVCVGWLFAAALSLSVLCGLYGYHHGEIMEMTRSAVYASLHRSVWSLGIAWIIFACYYGYGGIVNTILSWEYLIPLDRLAVLLYVLHPLAMFLHEGTLREKMYMGHLDQAIYTTAYIVFTVALAAVCYITCAAPFMFFEKKMWYEPEPTPMIGDPESPSEKTKRCICEKPHSSSSIMDEMENPKLKIKDCIRDKIETQKKRLRFFRQSVTITPR</sequence>
<proteinExistence type="predicted"/>
<dbReference type="SMART" id="SM00703">
    <property type="entry name" value="NRF"/>
    <property type="match status" value="1"/>
</dbReference>
<feature type="domain" description="Nose resistant-to-fluoxetine protein N-terminal" evidence="3">
    <location>
        <begin position="77"/>
        <end position="241"/>
    </location>
</feature>
<dbReference type="InterPro" id="IPR052728">
    <property type="entry name" value="O2_lipid_transport_reg"/>
</dbReference>
<dbReference type="AlphaFoldDB" id="A0A4Y2F8N1"/>
<dbReference type="PANTHER" id="PTHR11161">
    <property type="entry name" value="O-ACYLTRANSFERASE"/>
    <property type="match status" value="1"/>
</dbReference>
<feature type="transmembrane region" description="Helical" evidence="1">
    <location>
        <begin position="507"/>
        <end position="531"/>
    </location>
</feature>
<feature type="transmembrane region" description="Helical" evidence="1">
    <location>
        <begin position="329"/>
        <end position="355"/>
    </location>
</feature>
<comment type="caution">
    <text evidence="4">The sequence shown here is derived from an EMBL/GenBank/DDBJ whole genome shotgun (WGS) entry which is preliminary data.</text>
</comment>
<dbReference type="OrthoDB" id="4794873at2759"/>
<evidence type="ECO:0000259" key="3">
    <source>
        <dbReference type="SMART" id="SM00703"/>
    </source>
</evidence>
<keyword evidence="2" id="KW-0732">Signal</keyword>
<gene>
    <name evidence="4" type="primary">nrf-6_30</name>
    <name evidence="4" type="ORF">AVEN_170773_1</name>
</gene>
<protein>
    <submittedName>
        <fullName evidence="4">Nose resistant to fluoxetine protein 6</fullName>
    </submittedName>
</protein>
<dbReference type="Pfam" id="PF20146">
    <property type="entry name" value="NRF"/>
    <property type="match status" value="1"/>
</dbReference>
<feature type="transmembrane region" description="Helical" evidence="1">
    <location>
        <begin position="586"/>
        <end position="603"/>
    </location>
</feature>
<keyword evidence="1" id="KW-0812">Transmembrane</keyword>
<keyword evidence="5" id="KW-1185">Reference proteome</keyword>
<evidence type="ECO:0000256" key="2">
    <source>
        <dbReference type="SAM" id="SignalP"/>
    </source>
</evidence>
<keyword evidence="1" id="KW-1133">Transmembrane helix</keyword>
<feature type="transmembrane region" description="Helical" evidence="1">
    <location>
        <begin position="467"/>
        <end position="487"/>
    </location>
</feature>
<feature type="transmembrane region" description="Helical" evidence="1">
    <location>
        <begin position="437"/>
        <end position="460"/>
    </location>
</feature>
<dbReference type="InterPro" id="IPR006621">
    <property type="entry name" value="Nose-resist-to-fluoxetine_N"/>
</dbReference>
<evidence type="ECO:0000313" key="4">
    <source>
        <dbReference type="EMBL" id="GBM36605.1"/>
    </source>
</evidence>
<dbReference type="EMBL" id="BGPR01000816">
    <property type="protein sequence ID" value="GBM36605.1"/>
    <property type="molecule type" value="Genomic_DNA"/>
</dbReference>
<feature type="signal peptide" evidence="2">
    <location>
        <begin position="1"/>
        <end position="26"/>
    </location>
</feature>
<keyword evidence="1" id="KW-0472">Membrane</keyword>
<feature type="transmembrane region" description="Helical" evidence="1">
    <location>
        <begin position="543"/>
        <end position="566"/>
    </location>
</feature>
<feature type="transmembrane region" description="Helical" evidence="1">
    <location>
        <begin position="656"/>
        <end position="681"/>
    </location>
</feature>
<reference evidence="4 5" key="1">
    <citation type="journal article" date="2019" name="Sci. Rep.">
        <title>Orb-weaving spider Araneus ventricosus genome elucidates the spidroin gene catalogue.</title>
        <authorList>
            <person name="Kono N."/>
            <person name="Nakamura H."/>
            <person name="Ohtoshi R."/>
            <person name="Moran D.A.P."/>
            <person name="Shinohara A."/>
            <person name="Yoshida Y."/>
            <person name="Fujiwara M."/>
            <person name="Mori M."/>
            <person name="Tomita M."/>
            <person name="Arakawa K."/>
        </authorList>
    </citation>
    <scope>NUCLEOTIDE SEQUENCE [LARGE SCALE GENOMIC DNA]</scope>
</reference>
<organism evidence="4 5">
    <name type="scientific">Araneus ventricosus</name>
    <name type="common">Orbweaver spider</name>
    <name type="synonym">Epeira ventricosa</name>
    <dbReference type="NCBI Taxonomy" id="182803"/>
    <lineage>
        <taxon>Eukaryota</taxon>
        <taxon>Metazoa</taxon>
        <taxon>Ecdysozoa</taxon>
        <taxon>Arthropoda</taxon>
        <taxon>Chelicerata</taxon>
        <taxon>Arachnida</taxon>
        <taxon>Araneae</taxon>
        <taxon>Araneomorphae</taxon>
        <taxon>Entelegynae</taxon>
        <taxon>Araneoidea</taxon>
        <taxon>Araneidae</taxon>
        <taxon>Araneus</taxon>
    </lineage>
</organism>
<accession>A0A4Y2F8N1</accession>
<name>A0A4Y2F8N1_ARAVE</name>